<name>A0ABU0CY06_9BACI</name>
<organism evidence="1 2">
    <name type="scientific">Caldalkalibacillus uzonensis</name>
    <dbReference type="NCBI Taxonomy" id="353224"/>
    <lineage>
        <taxon>Bacteria</taxon>
        <taxon>Bacillati</taxon>
        <taxon>Bacillota</taxon>
        <taxon>Bacilli</taxon>
        <taxon>Bacillales</taxon>
        <taxon>Bacillaceae</taxon>
        <taxon>Caldalkalibacillus</taxon>
    </lineage>
</organism>
<proteinExistence type="predicted"/>
<evidence type="ECO:0000313" key="1">
    <source>
        <dbReference type="EMBL" id="MDQ0341023.1"/>
    </source>
</evidence>
<comment type="caution">
    <text evidence="1">The sequence shown here is derived from an EMBL/GenBank/DDBJ whole genome shotgun (WGS) entry which is preliminary data.</text>
</comment>
<keyword evidence="2" id="KW-1185">Reference proteome</keyword>
<dbReference type="RefSeq" id="WP_307343630.1">
    <property type="nucleotide sequence ID" value="NZ_JAUSUQ010000028.1"/>
</dbReference>
<protein>
    <submittedName>
        <fullName evidence="1">Uncharacterized protein</fullName>
    </submittedName>
</protein>
<dbReference type="EMBL" id="JAUSUQ010000028">
    <property type="protein sequence ID" value="MDQ0341023.1"/>
    <property type="molecule type" value="Genomic_DNA"/>
</dbReference>
<reference evidence="1 2" key="1">
    <citation type="submission" date="2023-07" db="EMBL/GenBank/DDBJ databases">
        <title>Genomic Encyclopedia of Type Strains, Phase IV (KMG-IV): sequencing the most valuable type-strain genomes for metagenomic binning, comparative biology and taxonomic classification.</title>
        <authorList>
            <person name="Goeker M."/>
        </authorList>
    </citation>
    <scope>NUCLEOTIDE SEQUENCE [LARGE SCALE GENOMIC DNA]</scope>
    <source>
        <strain evidence="1 2">DSM 17740</strain>
    </source>
</reference>
<accession>A0ABU0CY06</accession>
<evidence type="ECO:0000313" key="2">
    <source>
        <dbReference type="Proteomes" id="UP001232445"/>
    </source>
</evidence>
<gene>
    <name evidence="1" type="ORF">J2S00_003867</name>
</gene>
<sequence length="330" mass="37479">MLRNVDRAVDLNQGGSYTKSVVPFLKRLIDYAGLFPPASLTLDQAIKNYKEYSIGTDAWMLGPFVMPASKIDQLDPYVELFSTDTPLNISALGSKSDHPHKFNEVLLQDLAKLESFSSRHGERVKMRVFEAPLPIVTPLEEILDILSEETAKRGLDTFCEALVPLRNNDWEQQITYALDQIYKHNSQLKPALGFKFRTGGVTAELFPTPRQLAAVLVGCRDRGMAMKFTAGLHHPVRMYREEVSTRMHGFLNIFTAGMLAYKYNLDIRVTEEILKDENPSHFTFTNEGLSWQDKMISVSEISELRNKFLCSYGSCSFDEPREDLRALKVL</sequence>
<dbReference type="Proteomes" id="UP001232445">
    <property type="component" value="Unassembled WGS sequence"/>
</dbReference>